<dbReference type="OrthoDB" id="5292655at2"/>
<keyword evidence="1" id="KW-1133">Transmembrane helix</keyword>
<comment type="caution">
    <text evidence="2">The sequence shown here is derived from an EMBL/GenBank/DDBJ whole genome shotgun (WGS) entry which is preliminary data.</text>
</comment>
<feature type="transmembrane region" description="Helical" evidence="1">
    <location>
        <begin position="16"/>
        <end position="37"/>
    </location>
</feature>
<evidence type="ECO:0000256" key="1">
    <source>
        <dbReference type="SAM" id="Phobius"/>
    </source>
</evidence>
<dbReference type="STRING" id="1921010.MMIC_P1392"/>
<feature type="transmembrane region" description="Helical" evidence="1">
    <location>
        <begin position="119"/>
        <end position="142"/>
    </location>
</feature>
<dbReference type="RefSeq" id="WP_072659737.1">
    <property type="nucleotide sequence ID" value="NZ_BDFD01000010.1"/>
</dbReference>
<keyword evidence="1" id="KW-0812">Transmembrane</keyword>
<proteinExistence type="predicted"/>
<keyword evidence="3" id="KW-1185">Reference proteome</keyword>
<protein>
    <submittedName>
        <fullName evidence="2">Uncharacterized protein</fullName>
    </submittedName>
</protein>
<keyword evidence="1" id="KW-0472">Membrane</keyword>
<dbReference type="AlphaFoldDB" id="A0A1L8CNE8"/>
<sequence>MKRNPIFGSHWQRVGLLRLVLPAIGMYLVIPVYLFLHLICIKLLYNLMVCPLLGVERINLRNYIIIDRHLIPGISMTARFHCVYCGYANGLCVAMGVLLTHVSTEARISTTGFSRGLVMGLYLFTSFLSALCQSIVIFMYNITISPPLGLHRVSMKEAYDKMSETGFGDEFTVFGKVGSTFLRYEHSCALLLANALEQVESQWCPIKHLDKRPEVVYPEHHEFFVERCELCELKKILCTEGSVSPRKPRF</sequence>
<gene>
    <name evidence="2" type="ORF">MMIC_P1392</name>
</gene>
<dbReference type="EMBL" id="BDFD01000010">
    <property type="protein sequence ID" value="GAV20427.1"/>
    <property type="molecule type" value="Genomic_DNA"/>
</dbReference>
<dbReference type="Proteomes" id="UP000231632">
    <property type="component" value="Unassembled WGS sequence"/>
</dbReference>
<evidence type="ECO:0000313" key="2">
    <source>
        <dbReference type="EMBL" id="GAV20427.1"/>
    </source>
</evidence>
<organism evidence="2 3">
    <name type="scientific">Mariprofundus micogutta</name>
    <dbReference type="NCBI Taxonomy" id="1921010"/>
    <lineage>
        <taxon>Bacteria</taxon>
        <taxon>Pseudomonadati</taxon>
        <taxon>Pseudomonadota</taxon>
        <taxon>Candidatius Mariprofundia</taxon>
        <taxon>Mariprofundales</taxon>
        <taxon>Mariprofundaceae</taxon>
        <taxon>Mariprofundus</taxon>
    </lineage>
</organism>
<name>A0A1L8CNE8_9PROT</name>
<evidence type="ECO:0000313" key="3">
    <source>
        <dbReference type="Proteomes" id="UP000231632"/>
    </source>
</evidence>
<accession>A0A1L8CNE8</accession>
<feature type="transmembrane region" description="Helical" evidence="1">
    <location>
        <begin position="81"/>
        <end position="99"/>
    </location>
</feature>
<reference evidence="2 3" key="1">
    <citation type="journal article" date="2017" name="Arch. Microbiol.">
        <title>Mariprofundus micogutta sp. nov., a novel iron-oxidizing zetaproteobacterium isolated from a deep-sea hydrothermal field at the Bayonnaise knoll of the Izu-Ogasawara arc, and a description of Mariprofundales ord. nov. and Zetaproteobacteria classis nov.</title>
        <authorList>
            <person name="Makita H."/>
            <person name="Tanaka E."/>
            <person name="Mitsunobu S."/>
            <person name="Miyazaki M."/>
            <person name="Nunoura T."/>
            <person name="Uematsu K."/>
            <person name="Takaki Y."/>
            <person name="Nishi S."/>
            <person name="Shimamura S."/>
            <person name="Takai K."/>
        </authorList>
    </citation>
    <scope>NUCLEOTIDE SEQUENCE [LARGE SCALE GENOMIC DNA]</scope>
    <source>
        <strain evidence="2 3">ET2</strain>
    </source>
</reference>